<reference evidence="2" key="1">
    <citation type="submission" date="2021-02" db="EMBL/GenBank/DDBJ databases">
        <authorList>
            <person name="Dougan E. K."/>
            <person name="Rhodes N."/>
            <person name="Thang M."/>
            <person name="Chan C."/>
        </authorList>
    </citation>
    <scope>NUCLEOTIDE SEQUENCE</scope>
</reference>
<protein>
    <recommendedName>
        <fullName evidence="4">EF-hand domain-containing protein</fullName>
    </recommendedName>
</protein>
<accession>A0A812HVE6</accession>
<dbReference type="OrthoDB" id="426760at2759"/>
<sequence length="367" mass="40634">MGDGQLAQFGHPQGLMTTMDRMPASRAPLMAPPLPQTPQPLLDSDPADGPVSVAFGLKKELVEIRAKYPAPGTFQYLSRQAAKAREGEMTRECHPSAESDVCGWVMATSDPNGSYGGRHPDNEISAERTNLHFDNFRLIYQCVSGTALLHWASVEDFKAGIFGARRAPRPIAWWDLRKAYDVVVQLGDPSFDMAAAQFTILMHGGNLGFAVEGDEDVPVWYNAVRSVIRDCAWHEATRSDTPERRRRRWAAAKGVASALLDDRNLASRAMAILFHCYDTDMDCNIRLGEAMLLIVELYAGLLHAGGTAEGSTMEVAMQSAQSRLPPDVRFEKALRFRRRCDQSNDGNISKDEFVQFGQFALLEALEL</sequence>
<proteinExistence type="predicted"/>
<keyword evidence="3" id="KW-1185">Reference proteome</keyword>
<dbReference type="EMBL" id="CAJNDS010000113">
    <property type="protein sequence ID" value="CAE6961830.1"/>
    <property type="molecule type" value="Genomic_DNA"/>
</dbReference>
<gene>
    <name evidence="2" type="ORF">SNAT2548_LOCUS2014</name>
</gene>
<name>A0A812HVE6_9DINO</name>
<dbReference type="InterPro" id="IPR018247">
    <property type="entry name" value="EF_Hand_1_Ca_BS"/>
</dbReference>
<evidence type="ECO:0000313" key="2">
    <source>
        <dbReference type="EMBL" id="CAE6961830.1"/>
    </source>
</evidence>
<dbReference type="SUPFAM" id="SSF47473">
    <property type="entry name" value="EF-hand"/>
    <property type="match status" value="1"/>
</dbReference>
<dbReference type="Proteomes" id="UP000604046">
    <property type="component" value="Unassembled WGS sequence"/>
</dbReference>
<evidence type="ECO:0008006" key="4">
    <source>
        <dbReference type="Google" id="ProtNLM"/>
    </source>
</evidence>
<dbReference type="AlphaFoldDB" id="A0A812HVE6"/>
<dbReference type="InterPro" id="IPR011992">
    <property type="entry name" value="EF-hand-dom_pair"/>
</dbReference>
<organism evidence="2 3">
    <name type="scientific">Symbiodinium natans</name>
    <dbReference type="NCBI Taxonomy" id="878477"/>
    <lineage>
        <taxon>Eukaryota</taxon>
        <taxon>Sar</taxon>
        <taxon>Alveolata</taxon>
        <taxon>Dinophyceae</taxon>
        <taxon>Suessiales</taxon>
        <taxon>Symbiodiniaceae</taxon>
        <taxon>Symbiodinium</taxon>
    </lineage>
</organism>
<evidence type="ECO:0000256" key="1">
    <source>
        <dbReference type="ARBA" id="ARBA00022837"/>
    </source>
</evidence>
<comment type="caution">
    <text evidence="2">The sequence shown here is derived from an EMBL/GenBank/DDBJ whole genome shotgun (WGS) entry which is preliminary data.</text>
</comment>
<dbReference type="Gene3D" id="1.10.238.10">
    <property type="entry name" value="EF-hand"/>
    <property type="match status" value="1"/>
</dbReference>
<keyword evidence="1" id="KW-0106">Calcium</keyword>
<evidence type="ECO:0000313" key="3">
    <source>
        <dbReference type="Proteomes" id="UP000604046"/>
    </source>
</evidence>
<dbReference type="PROSITE" id="PS00018">
    <property type="entry name" value="EF_HAND_1"/>
    <property type="match status" value="1"/>
</dbReference>